<organism evidence="2">
    <name type="scientific">uncultured Ramlibacter sp</name>
    <dbReference type="NCBI Taxonomy" id="260755"/>
    <lineage>
        <taxon>Bacteria</taxon>
        <taxon>Pseudomonadati</taxon>
        <taxon>Pseudomonadota</taxon>
        <taxon>Betaproteobacteria</taxon>
        <taxon>Burkholderiales</taxon>
        <taxon>Comamonadaceae</taxon>
        <taxon>Ramlibacter</taxon>
        <taxon>environmental samples</taxon>
    </lineage>
</organism>
<name>A0A6J4QE32_9BURK</name>
<feature type="non-terminal residue" evidence="2">
    <location>
        <position position="1"/>
    </location>
</feature>
<feature type="non-terminal residue" evidence="2">
    <location>
        <position position="135"/>
    </location>
</feature>
<feature type="region of interest" description="Disordered" evidence="1">
    <location>
        <begin position="1"/>
        <end position="135"/>
    </location>
</feature>
<gene>
    <name evidence="2" type="ORF">AVDCRST_MAG51-3363</name>
</gene>
<sequence>EKQRCPRTGRCQGHRRRGRSRGPQEPVGGVDRHRRRRRPPPVAATPGRRRARLGAHRARQGQHGRPRSPREPRLRGDDQWRPGVVPERARDQGPARGRRAHPQGRPVPGRRRRQRRQVERGRAGRPGRHRRVGPV</sequence>
<dbReference type="EMBL" id="CADCUX010000730">
    <property type="protein sequence ID" value="CAA9442279.1"/>
    <property type="molecule type" value="Genomic_DNA"/>
</dbReference>
<dbReference type="AlphaFoldDB" id="A0A6J4QE32"/>
<proteinExistence type="predicted"/>
<feature type="compositionally biased region" description="Basic residues" evidence="1">
    <location>
        <begin position="123"/>
        <end position="135"/>
    </location>
</feature>
<protein>
    <submittedName>
        <fullName evidence="2">Protein GlcG</fullName>
    </submittedName>
</protein>
<evidence type="ECO:0000256" key="1">
    <source>
        <dbReference type="SAM" id="MobiDB-lite"/>
    </source>
</evidence>
<accession>A0A6J4QE32</accession>
<feature type="compositionally biased region" description="Basic residues" evidence="1">
    <location>
        <begin position="1"/>
        <end position="20"/>
    </location>
</feature>
<feature type="compositionally biased region" description="Basic residues" evidence="1">
    <location>
        <begin position="47"/>
        <end position="67"/>
    </location>
</feature>
<evidence type="ECO:0000313" key="2">
    <source>
        <dbReference type="EMBL" id="CAA9442279.1"/>
    </source>
</evidence>
<feature type="compositionally biased region" description="Basic and acidic residues" evidence="1">
    <location>
        <begin position="68"/>
        <end position="80"/>
    </location>
</feature>
<feature type="compositionally biased region" description="Basic residues" evidence="1">
    <location>
        <begin position="96"/>
        <end position="115"/>
    </location>
</feature>
<reference evidence="2" key="1">
    <citation type="submission" date="2020-02" db="EMBL/GenBank/DDBJ databases">
        <authorList>
            <person name="Meier V. D."/>
        </authorList>
    </citation>
    <scope>NUCLEOTIDE SEQUENCE</scope>
    <source>
        <strain evidence="2">AVDCRST_MAG51</strain>
    </source>
</reference>